<dbReference type="InterPro" id="IPR033469">
    <property type="entry name" value="CYTH-like_dom_sf"/>
</dbReference>
<dbReference type="SUPFAM" id="SSF50475">
    <property type="entry name" value="FMN-binding split barrel"/>
    <property type="match status" value="1"/>
</dbReference>
<protein>
    <submittedName>
        <fullName evidence="1">Pyridoxamine 5'-phosphate oxidase family protein</fullName>
    </submittedName>
</protein>
<proteinExistence type="predicted"/>
<accession>A0AAI8GDF8</accession>
<dbReference type="InterPro" id="IPR012349">
    <property type="entry name" value="Split_barrel_FMN-bd"/>
</dbReference>
<dbReference type="KEGG" id="fia:NA23_08765"/>
<organism evidence="1 2">
    <name type="scientific">Fervidobacterium islandicum</name>
    <dbReference type="NCBI Taxonomy" id="2423"/>
    <lineage>
        <taxon>Bacteria</taxon>
        <taxon>Thermotogati</taxon>
        <taxon>Thermotogota</taxon>
        <taxon>Thermotogae</taxon>
        <taxon>Thermotogales</taxon>
        <taxon>Fervidobacteriaceae</taxon>
        <taxon>Fervidobacterium</taxon>
    </lineage>
</organism>
<evidence type="ECO:0000313" key="2">
    <source>
        <dbReference type="Proteomes" id="UP000093740"/>
    </source>
</evidence>
<dbReference type="PANTHER" id="PTHR34071:SF2">
    <property type="entry name" value="FLAVIN-NUCLEOTIDE-BINDING PROTEIN"/>
    <property type="match status" value="1"/>
</dbReference>
<dbReference type="AlphaFoldDB" id="A0AAI8GDF8"/>
<dbReference type="InterPro" id="IPR024747">
    <property type="entry name" value="Pyridox_Oxase-rel"/>
</dbReference>
<dbReference type="Proteomes" id="UP000093740">
    <property type="component" value="Chromosome"/>
</dbReference>
<name>A0AAI8GDF8_FERIS</name>
<dbReference type="Pfam" id="PF12900">
    <property type="entry name" value="Pyridox_ox_2"/>
    <property type="match status" value="1"/>
</dbReference>
<dbReference type="Gene3D" id="2.30.110.10">
    <property type="entry name" value="Electron Transport, Fmn-binding Protein, Chain A"/>
    <property type="match status" value="1"/>
</dbReference>
<dbReference type="RefSeq" id="WP_052107226.1">
    <property type="nucleotide sequence ID" value="NZ_CP014334.2"/>
</dbReference>
<evidence type="ECO:0000313" key="1">
    <source>
        <dbReference type="EMBL" id="AMW33315.1"/>
    </source>
</evidence>
<dbReference type="Gene3D" id="2.40.320.10">
    <property type="entry name" value="Hypothetical Protein Pfu-838710-001"/>
    <property type="match status" value="1"/>
</dbReference>
<reference evidence="1 2" key="1">
    <citation type="journal article" date="2015" name="Stand. Genomic Sci.">
        <title>Genome sequence of a native-feather degrading extremely thermophilic Eubacterium, Fervidobacterium islandicum AW-1.</title>
        <authorList>
            <person name="Lee Y.J."/>
            <person name="Jeong H."/>
            <person name="Park G.S."/>
            <person name="Kwak Y."/>
            <person name="Lee S.J."/>
            <person name="Lee S.J."/>
            <person name="Park M.K."/>
            <person name="Kim J.Y."/>
            <person name="Kang H.K."/>
            <person name="Shin J.H."/>
            <person name="Lee D.W."/>
        </authorList>
    </citation>
    <scope>NUCLEOTIDE SEQUENCE [LARGE SCALE GENOMIC DNA]</scope>
    <source>
        <strain evidence="1 2">AW-1</strain>
    </source>
</reference>
<dbReference type="PANTHER" id="PTHR34071">
    <property type="entry name" value="5-NITROIMIDAZOLE ANTIBIOTICS RESISTANCE PROTEIN, NIMA-FAMILY-RELATED PROTEIN-RELATED"/>
    <property type="match status" value="1"/>
</dbReference>
<sequence length="369" mass="42856">MNDGIEREKKYLINEEKAQKLRSISKQKLGVVQWYLLDCSFLALLRNLEDMPHQECRVRYTVDESGKESWIIAFKSELSEGFKRAEKEFELTDVVENQTDEFWDEFFKRLSESPVTAKVRYFISETPAEVVLDEFIELDVPYSVEVKYMVEVELKNESEAFEKYEQAYELGCGLNMDGFKLYTNRNIAIVSQLPPRVLINCVKQILGIGLFAKMRRKDRELSTKEAIELLKIGEYGFLATWDGKYPYAVPVNYVYKDGAIYFHCASVGKKLDNISFQKNASFSVVTKAKLLPDKLSTAYDSVIAFGQARIIEGEEKKMALLELIHKYAQQFYERFSQPNIEEFERECANTTVVKLVVEHITGKRRKEED</sequence>
<dbReference type="SUPFAM" id="SSF55154">
    <property type="entry name" value="CYTH-like phosphatases"/>
    <property type="match status" value="1"/>
</dbReference>
<dbReference type="EMBL" id="CP014334">
    <property type="protein sequence ID" value="AMW33315.1"/>
    <property type="molecule type" value="Genomic_DNA"/>
</dbReference>
<gene>
    <name evidence="1" type="ORF">NA23_08765</name>
</gene>
<keyword evidence="2" id="KW-1185">Reference proteome</keyword>